<protein>
    <submittedName>
        <fullName evidence="3">M23 family metallopeptidase</fullName>
    </submittedName>
</protein>
<evidence type="ECO:0000259" key="2">
    <source>
        <dbReference type="Pfam" id="PF01551"/>
    </source>
</evidence>
<keyword evidence="1" id="KW-0472">Membrane</keyword>
<dbReference type="Pfam" id="PF01551">
    <property type="entry name" value="Peptidase_M23"/>
    <property type="match status" value="1"/>
</dbReference>
<feature type="transmembrane region" description="Helical" evidence="1">
    <location>
        <begin position="86"/>
        <end position="105"/>
    </location>
</feature>
<dbReference type="Gene3D" id="2.70.70.10">
    <property type="entry name" value="Glucose Permease (Domain IIA)"/>
    <property type="match status" value="1"/>
</dbReference>
<sequence length="309" mass="33055">MLTWASIIQIVVVALILGGLFLLRSRSRGEAWIRVAAGWTVVLGLFVAGVWYYPPGFARWGIAVAMVFVSIVHLRKRRSATSSARAVSFAVPTLCSFAVGSVLLWQGVRGHSQPGGPVIDLASPMALSSNICVLSGGSSFALNQHFLTSAVPGGAFEKHSVDLVKHDRFGNRTRAFSPVPQPENVKTYLAYGEPVTAPCNGYVTAMANDRPDHPAGARFRDRSGSNYVMLRCEGADVVLAHLAQGSVSVRKGEEIAAGAPIGRIGHSGNTEEPHLHINAQTIVPEGEEADPEPVIMTFQGRYLARGDCL</sequence>
<dbReference type="Proteomes" id="UP001142610">
    <property type="component" value="Unassembled WGS sequence"/>
</dbReference>
<feature type="domain" description="M23ase beta-sheet core" evidence="2">
    <location>
        <begin position="190"/>
        <end position="281"/>
    </location>
</feature>
<dbReference type="GO" id="GO:0004222">
    <property type="term" value="F:metalloendopeptidase activity"/>
    <property type="evidence" value="ECO:0007669"/>
    <property type="project" value="TreeGrafter"/>
</dbReference>
<keyword evidence="1" id="KW-1133">Transmembrane helix</keyword>
<organism evidence="3 4">
    <name type="scientific">Parvularcula maris</name>
    <dbReference type="NCBI Taxonomy" id="2965077"/>
    <lineage>
        <taxon>Bacteria</taxon>
        <taxon>Pseudomonadati</taxon>
        <taxon>Pseudomonadota</taxon>
        <taxon>Alphaproteobacteria</taxon>
        <taxon>Parvularculales</taxon>
        <taxon>Parvularculaceae</taxon>
        <taxon>Parvularcula</taxon>
    </lineage>
</organism>
<dbReference type="EMBL" id="JANIBC010000001">
    <property type="protein sequence ID" value="MCQ8184107.1"/>
    <property type="molecule type" value="Genomic_DNA"/>
</dbReference>
<dbReference type="AlphaFoldDB" id="A0A9X2L6U3"/>
<feature type="transmembrane region" description="Helical" evidence="1">
    <location>
        <begin position="31"/>
        <end position="51"/>
    </location>
</feature>
<name>A0A9X2L6U3_9PROT</name>
<reference evidence="3" key="1">
    <citation type="submission" date="2022-07" db="EMBL/GenBank/DDBJ databases">
        <title>Parvularcula maris sp. nov., an algicidal bacterium isolated from seawater.</title>
        <authorList>
            <person name="Li F."/>
        </authorList>
    </citation>
    <scope>NUCLEOTIDE SEQUENCE</scope>
    <source>
        <strain evidence="3">BGMRC 0090</strain>
    </source>
</reference>
<proteinExistence type="predicted"/>
<evidence type="ECO:0000313" key="3">
    <source>
        <dbReference type="EMBL" id="MCQ8184107.1"/>
    </source>
</evidence>
<dbReference type="InterPro" id="IPR016047">
    <property type="entry name" value="M23ase_b-sheet_dom"/>
</dbReference>
<feature type="transmembrane region" description="Helical" evidence="1">
    <location>
        <begin position="6"/>
        <end position="24"/>
    </location>
</feature>
<feature type="transmembrane region" description="Helical" evidence="1">
    <location>
        <begin position="57"/>
        <end position="74"/>
    </location>
</feature>
<dbReference type="PANTHER" id="PTHR21666">
    <property type="entry name" value="PEPTIDASE-RELATED"/>
    <property type="match status" value="1"/>
</dbReference>
<dbReference type="PANTHER" id="PTHR21666:SF285">
    <property type="entry name" value="M23 FAMILY METALLOPEPTIDASE"/>
    <property type="match status" value="1"/>
</dbReference>
<keyword evidence="4" id="KW-1185">Reference proteome</keyword>
<dbReference type="InterPro" id="IPR050570">
    <property type="entry name" value="Cell_wall_metabolism_enzyme"/>
</dbReference>
<dbReference type="CDD" id="cd12797">
    <property type="entry name" value="M23_peptidase"/>
    <property type="match status" value="1"/>
</dbReference>
<keyword evidence="1" id="KW-0812">Transmembrane</keyword>
<dbReference type="SUPFAM" id="SSF51261">
    <property type="entry name" value="Duplicated hybrid motif"/>
    <property type="match status" value="1"/>
</dbReference>
<dbReference type="RefSeq" id="WP_256617913.1">
    <property type="nucleotide sequence ID" value="NZ_JANIBC010000001.1"/>
</dbReference>
<gene>
    <name evidence="3" type="ORF">NOG11_01780</name>
</gene>
<dbReference type="InterPro" id="IPR011055">
    <property type="entry name" value="Dup_hybrid_motif"/>
</dbReference>
<comment type="caution">
    <text evidence="3">The sequence shown here is derived from an EMBL/GenBank/DDBJ whole genome shotgun (WGS) entry which is preliminary data.</text>
</comment>
<evidence type="ECO:0000256" key="1">
    <source>
        <dbReference type="SAM" id="Phobius"/>
    </source>
</evidence>
<evidence type="ECO:0000313" key="4">
    <source>
        <dbReference type="Proteomes" id="UP001142610"/>
    </source>
</evidence>
<accession>A0A9X2L6U3</accession>